<evidence type="ECO:0000313" key="3">
    <source>
        <dbReference type="Proteomes" id="UP000237347"/>
    </source>
</evidence>
<dbReference type="InterPro" id="IPR026960">
    <property type="entry name" value="RVT-Znf"/>
</dbReference>
<feature type="domain" description="Reverse transcriptase zinc-binding" evidence="1">
    <location>
        <begin position="95"/>
        <end position="181"/>
    </location>
</feature>
<evidence type="ECO:0000313" key="2">
    <source>
        <dbReference type="EMBL" id="KAK7817050.1"/>
    </source>
</evidence>
<gene>
    <name evidence="2" type="ORF">CFP56_043390</name>
</gene>
<dbReference type="Proteomes" id="UP000237347">
    <property type="component" value="Unassembled WGS sequence"/>
</dbReference>
<reference evidence="2 3" key="1">
    <citation type="journal article" date="2018" name="Sci. Data">
        <title>The draft genome sequence of cork oak.</title>
        <authorList>
            <person name="Ramos A.M."/>
            <person name="Usie A."/>
            <person name="Barbosa P."/>
            <person name="Barros P.M."/>
            <person name="Capote T."/>
            <person name="Chaves I."/>
            <person name="Simoes F."/>
            <person name="Abreu I."/>
            <person name="Carrasquinho I."/>
            <person name="Faro C."/>
            <person name="Guimaraes J.B."/>
            <person name="Mendonca D."/>
            <person name="Nobrega F."/>
            <person name="Rodrigues L."/>
            <person name="Saibo N.J.M."/>
            <person name="Varela M.C."/>
            <person name="Egas C."/>
            <person name="Matos J."/>
            <person name="Miguel C.M."/>
            <person name="Oliveira M.M."/>
            <person name="Ricardo C.P."/>
            <person name="Goncalves S."/>
        </authorList>
    </citation>
    <scope>NUCLEOTIDE SEQUENCE [LARGE SCALE GENOMIC DNA]</scope>
    <source>
        <strain evidence="3">cv. HL8</strain>
    </source>
</reference>
<keyword evidence="3" id="KW-1185">Reference proteome</keyword>
<protein>
    <submittedName>
        <fullName evidence="2">Ribonuclease h protein</fullName>
    </submittedName>
</protein>
<dbReference type="EMBL" id="PKMF04000904">
    <property type="protein sequence ID" value="KAK7817050.1"/>
    <property type="molecule type" value="Genomic_DNA"/>
</dbReference>
<accession>A0AAW0IRM1</accession>
<proteinExistence type="predicted"/>
<sequence length="261" mass="30036">MKGICWGIGNGHRVRAWLDNWINGDSLRGMIKGPLRQGDQGLTVADLYHDHEWRWDLLSFELPNSIKNKVKVVPIQLFGNRIDSIMWKYSKDGDFSTNSAYLLANEDSVTENQFQGQWLWKLDVLPKIISFLWLCVHGSVPVKSVLAGRGINCSKTYTLCSRHEETIIHLLRDCEVARDLWFRLGVPTSHINSFNENFETWLKINRLSTVRHNTCIPWSTLFVFAVGVCGRIGINWCLKTTFRIPGWIKTVLFKQGNIFSP</sequence>
<dbReference type="Pfam" id="PF13966">
    <property type="entry name" value="zf-RVT"/>
    <property type="match status" value="1"/>
</dbReference>
<evidence type="ECO:0000259" key="1">
    <source>
        <dbReference type="Pfam" id="PF13966"/>
    </source>
</evidence>
<comment type="caution">
    <text evidence="2">The sequence shown here is derived from an EMBL/GenBank/DDBJ whole genome shotgun (WGS) entry which is preliminary data.</text>
</comment>
<organism evidence="2 3">
    <name type="scientific">Quercus suber</name>
    <name type="common">Cork oak</name>
    <dbReference type="NCBI Taxonomy" id="58331"/>
    <lineage>
        <taxon>Eukaryota</taxon>
        <taxon>Viridiplantae</taxon>
        <taxon>Streptophyta</taxon>
        <taxon>Embryophyta</taxon>
        <taxon>Tracheophyta</taxon>
        <taxon>Spermatophyta</taxon>
        <taxon>Magnoliopsida</taxon>
        <taxon>eudicotyledons</taxon>
        <taxon>Gunneridae</taxon>
        <taxon>Pentapetalae</taxon>
        <taxon>rosids</taxon>
        <taxon>fabids</taxon>
        <taxon>Fagales</taxon>
        <taxon>Fagaceae</taxon>
        <taxon>Quercus</taxon>
    </lineage>
</organism>
<name>A0AAW0IRM1_QUESU</name>
<dbReference type="AlphaFoldDB" id="A0AAW0IRM1"/>